<keyword evidence="2" id="KW-1185">Reference proteome</keyword>
<comment type="caution">
    <text evidence="1">The sequence shown here is derived from an EMBL/GenBank/DDBJ whole genome shotgun (WGS) entry which is preliminary data.</text>
</comment>
<dbReference type="RefSeq" id="WP_342679221.1">
    <property type="nucleotide sequence ID" value="NZ_JBCGCU010000013.1"/>
</dbReference>
<evidence type="ECO:0000313" key="2">
    <source>
        <dbReference type="Proteomes" id="UP001447008"/>
    </source>
</evidence>
<dbReference type="CDD" id="cd22368">
    <property type="entry name" value="YaeQ-like"/>
    <property type="match status" value="1"/>
</dbReference>
<dbReference type="PANTHER" id="PTHR38784:SF1">
    <property type="entry name" value="SUCROSE PHOSPHORYLASE"/>
    <property type="match status" value="1"/>
</dbReference>
<organism evidence="1 2">
    <name type="scientific">Pseudoalteromonas qingdaonensis</name>
    <dbReference type="NCBI Taxonomy" id="3131913"/>
    <lineage>
        <taxon>Bacteria</taxon>
        <taxon>Pseudomonadati</taxon>
        <taxon>Pseudomonadota</taxon>
        <taxon>Gammaproteobacteria</taxon>
        <taxon>Alteromonadales</taxon>
        <taxon>Pseudoalteromonadaceae</taxon>
        <taxon>Pseudoalteromonas</taxon>
    </lineage>
</organism>
<dbReference type="PIRSF" id="PIRSF011484">
    <property type="entry name" value="YaeQ"/>
    <property type="match status" value="1"/>
</dbReference>
<dbReference type="InterPro" id="IPR038590">
    <property type="entry name" value="YaeQ_sf"/>
</dbReference>
<dbReference type="SMART" id="SM01322">
    <property type="entry name" value="YaeQ"/>
    <property type="match status" value="1"/>
</dbReference>
<proteinExistence type="predicted"/>
<sequence>MALKATIIKARLNISDMNRHHYQEYPLTVAQHPSETEQRLMIRLLAFALHANDDLQFTKGLCAEDEPELWQREMDDSISLWIDLGLPDEKRLKKACTRAKEVVLYAYGENNQEIWWQKNQQKLSQFKNLRVISLNYEQTQQLAAMASRSIDLTISIEDAEVWMSNQEQTLQITLTAWQGQG</sequence>
<protein>
    <submittedName>
        <fullName evidence="1">YaeQ family protein</fullName>
    </submittedName>
</protein>
<reference evidence="1 2" key="1">
    <citation type="submission" date="2024-03" db="EMBL/GenBank/DDBJ databases">
        <title>Pseudoalteromonas qingdaonensis sp. nov., isolated from the intestines of marine benthic organisms.</title>
        <authorList>
            <person name="Lin X."/>
            <person name="Fang S."/>
            <person name="Hu X."/>
        </authorList>
    </citation>
    <scope>NUCLEOTIDE SEQUENCE [LARGE SCALE GENOMIC DNA]</scope>
    <source>
        <strain evidence="1 2">YIC-827</strain>
    </source>
</reference>
<dbReference type="Gene3D" id="3.10.640.10">
    <property type="entry name" value="Restriction endonuclease-like alpha-beta roll domain"/>
    <property type="match status" value="1"/>
</dbReference>
<dbReference type="Pfam" id="PF07152">
    <property type="entry name" value="YaeQ"/>
    <property type="match status" value="1"/>
</dbReference>
<dbReference type="PANTHER" id="PTHR38784">
    <property type="entry name" value="SUCROSE PHOSPHORYLASE"/>
    <property type="match status" value="1"/>
</dbReference>
<dbReference type="InterPro" id="IPR009822">
    <property type="entry name" value="YaeQ"/>
</dbReference>
<dbReference type="SUPFAM" id="SSF52980">
    <property type="entry name" value="Restriction endonuclease-like"/>
    <property type="match status" value="1"/>
</dbReference>
<evidence type="ECO:0000313" key="1">
    <source>
        <dbReference type="EMBL" id="MEM0516045.1"/>
    </source>
</evidence>
<dbReference type="InterPro" id="IPR011335">
    <property type="entry name" value="Restrct_endonuc-II-like"/>
</dbReference>
<gene>
    <name evidence="1" type="ORF">WCN91_11575</name>
</gene>
<dbReference type="Proteomes" id="UP001447008">
    <property type="component" value="Unassembled WGS sequence"/>
</dbReference>
<dbReference type="EMBL" id="JBCGCU010000013">
    <property type="protein sequence ID" value="MEM0516045.1"/>
    <property type="molecule type" value="Genomic_DNA"/>
</dbReference>
<accession>A0ABU9MXQ3</accession>
<name>A0ABU9MXQ3_9GAMM</name>